<dbReference type="Pfam" id="PF00133">
    <property type="entry name" value="tRNA-synt_1"/>
    <property type="match status" value="1"/>
</dbReference>
<dbReference type="Gene3D" id="3.10.20.590">
    <property type="match status" value="1"/>
</dbReference>
<dbReference type="AlphaFoldDB" id="A0A6J6TSN2"/>
<dbReference type="SUPFAM" id="SSF52374">
    <property type="entry name" value="Nucleotidylyl transferase"/>
    <property type="match status" value="1"/>
</dbReference>
<evidence type="ECO:0000259" key="13">
    <source>
        <dbReference type="Pfam" id="PF13603"/>
    </source>
</evidence>
<accession>A0A6J6TSN2</accession>
<evidence type="ECO:0000256" key="7">
    <source>
        <dbReference type="ARBA" id="ARBA00022917"/>
    </source>
</evidence>
<dbReference type="NCBIfam" id="TIGR00396">
    <property type="entry name" value="leuS_bact"/>
    <property type="match status" value="1"/>
</dbReference>
<dbReference type="InterPro" id="IPR015413">
    <property type="entry name" value="Methionyl/Leucyl_tRNA_Synth"/>
</dbReference>
<dbReference type="Gene3D" id="3.90.740.10">
    <property type="entry name" value="Valyl/Leucyl/Isoleucyl-tRNA synthetase, editing domain"/>
    <property type="match status" value="1"/>
</dbReference>
<dbReference type="Gene3D" id="1.10.730.10">
    <property type="entry name" value="Isoleucyl-tRNA Synthetase, Domain 1"/>
    <property type="match status" value="1"/>
</dbReference>
<dbReference type="PANTHER" id="PTHR43740:SF2">
    <property type="entry name" value="LEUCINE--TRNA LIGASE, MITOCHONDRIAL"/>
    <property type="match status" value="1"/>
</dbReference>
<feature type="domain" description="Leucyl-tRNA synthetase editing" evidence="13">
    <location>
        <begin position="250"/>
        <end position="426"/>
    </location>
</feature>
<dbReference type="InterPro" id="IPR013155">
    <property type="entry name" value="M/V/L/I-tRNA-synth_anticd-bd"/>
</dbReference>
<evidence type="ECO:0000259" key="12">
    <source>
        <dbReference type="Pfam" id="PF09334"/>
    </source>
</evidence>
<dbReference type="EMBL" id="CAEZYU010000077">
    <property type="protein sequence ID" value="CAB4749473.1"/>
    <property type="molecule type" value="Genomic_DNA"/>
</dbReference>
<dbReference type="GO" id="GO:0006429">
    <property type="term" value="P:leucyl-tRNA aminoacylation"/>
    <property type="evidence" value="ECO:0007669"/>
    <property type="project" value="InterPro"/>
</dbReference>
<keyword evidence="5" id="KW-0547">Nucleotide-binding</keyword>
<dbReference type="FunFam" id="3.40.50.620:FF:000056">
    <property type="entry name" value="Leucine--tRNA ligase"/>
    <property type="match status" value="1"/>
</dbReference>
<dbReference type="InterPro" id="IPR014729">
    <property type="entry name" value="Rossmann-like_a/b/a_fold"/>
</dbReference>
<feature type="domain" description="Methionyl/Leucyl tRNA synthetase" evidence="12">
    <location>
        <begin position="64"/>
        <end position="200"/>
    </location>
</feature>
<dbReference type="HAMAP" id="MF_00049_B">
    <property type="entry name" value="Leu_tRNA_synth_B"/>
    <property type="match status" value="1"/>
</dbReference>
<proteinExistence type="inferred from homology"/>
<organism evidence="14">
    <name type="scientific">freshwater metagenome</name>
    <dbReference type="NCBI Taxonomy" id="449393"/>
    <lineage>
        <taxon>unclassified sequences</taxon>
        <taxon>metagenomes</taxon>
        <taxon>ecological metagenomes</taxon>
    </lineage>
</organism>
<dbReference type="InterPro" id="IPR002302">
    <property type="entry name" value="Leu-tRNA-ligase"/>
</dbReference>
<keyword evidence="8" id="KW-0030">Aminoacyl-tRNA synthetase</keyword>
<feature type="domain" description="Methionyl/Valyl/Leucyl/Isoleucyl-tRNA synthetase anticodon-binding" evidence="11">
    <location>
        <begin position="709"/>
        <end position="844"/>
    </location>
</feature>
<evidence type="ECO:0000259" key="11">
    <source>
        <dbReference type="Pfam" id="PF08264"/>
    </source>
</evidence>
<evidence type="ECO:0000259" key="10">
    <source>
        <dbReference type="Pfam" id="PF00133"/>
    </source>
</evidence>
<dbReference type="CDD" id="cd07958">
    <property type="entry name" value="Anticodon_Ia_Leu_BEm"/>
    <property type="match status" value="1"/>
</dbReference>
<dbReference type="GO" id="GO:0004823">
    <property type="term" value="F:leucine-tRNA ligase activity"/>
    <property type="evidence" value="ECO:0007669"/>
    <property type="project" value="UniProtKB-EC"/>
</dbReference>
<evidence type="ECO:0000256" key="5">
    <source>
        <dbReference type="ARBA" id="ARBA00022741"/>
    </source>
</evidence>
<reference evidence="14" key="1">
    <citation type="submission" date="2020-05" db="EMBL/GenBank/DDBJ databases">
        <authorList>
            <person name="Chiriac C."/>
            <person name="Salcher M."/>
            <person name="Ghai R."/>
            <person name="Kavagutti S V."/>
        </authorList>
    </citation>
    <scope>NUCLEOTIDE SEQUENCE</scope>
</reference>
<evidence type="ECO:0000256" key="4">
    <source>
        <dbReference type="ARBA" id="ARBA00022598"/>
    </source>
</evidence>
<keyword evidence="6" id="KW-0067">ATP-binding</keyword>
<dbReference type="Pfam" id="PF08264">
    <property type="entry name" value="Anticodon_1"/>
    <property type="match status" value="1"/>
</dbReference>
<feature type="domain" description="Aminoacyl-tRNA synthetase class Ia" evidence="10">
    <location>
        <begin position="469"/>
        <end position="670"/>
    </location>
</feature>
<gene>
    <name evidence="14" type="ORF">UFOPK2766_01562</name>
</gene>
<dbReference type="FunFam" id="1.10.730.10:FF:000002">
    <property type="entry name" value="Leucine--tRNA ligase"/>
    <property type="match status" value="1"/>
</dbReference>
<dbReference type="InterPro" id="IPR025709">
    <property type="entry name" value="Leu_tRNA-synth_edit"/>
</dbReference>
<dbReference type="FunFam" id="3.40.50.620:FF:000003">
    <property type="entry name" value="Leucine--tRNA ligase"/>
    <property type="match status" value="1"/>
</dbReference>
<dbReference type="GO" id="GO:0002161">
    <property type="term" value="F:aminoacyl-tRNA deacylase activity"/>
    <property type="evidence" value="ECO:0007669"/>
    <property type="project" value="InterPro"/>
</dbReference>
<dbReference type="InterPro" id="IPR002300">
    <property type="entry name" value="aa-tRNA-synth_Ia"/>
</dbReference>
<dbReference type="PANTHER" id="PTHR43740">
    <property type="entry name" value="LEUCYL-TRNA SYNTHETASE"/>
    <property type="match status" value="1"/>
</dbReference>
<dbReference type="Pfam" id="PF09334">
    <property type="entry name" value="tRNA-synt_1g"/>
    <property type="match status" value="1"/>
</dbReference>
<comment type="similarity">
    <text evidence="1">Belongs to the class-I aminoacyl-tRNA synthetase family.</text>
</comment>
<evidence type="ECO:0000256" key="1">
    <source>
        <dbReference type="ARBA" id="ARBA00005594"/>
    </source>
</evidence>
<keyword evidence="4" id="KW-0436">Ligase</keyword>
<dbReference type="GO" id="GO:0005524">
    <property type="term" value="F:ATP binding"/>
    <property type="evidence" value="ECO:0007669"/>
    <property type="project" value="UniProtKB-KW"/>
</dbReference>
<dbReference type="GO" id="GO:0005829">
    <property type="term" value="C:cytosol"/>
    <property type="evidence" value="ECO:0007669"/>
    <property type="project" value="TreeGrafter"/>
</dbReference>
<dbReference type="PRINTS" id="PR00985">
    <property type="entry name" value="TRNASYNTHLEU"/>
</dbReference>
<evidence type="ECO:0000256" key="9">
    <source>
        <dbReference type="ARBA" id="ARBA00047469"/>
    </source>
</evidence>
<comment type="catalytic activity">
    <reaction evidence="9">
        <text>tRNA(Leu) + L-leucine + ATP = L-leucyl-tRNA(Leu) + AMP + diphosphate</text>
        <dbReference type="Rhea" id="RHEA:11688"/>
        <dbReference type="Rhea" id="RHEA-COMP:9613"/>
        <dbReference type="Rhea" id="RHEA-COMP:9622"/>
        <dbReference type="ChEBI" id="CHEBI:30616"/>
        <dbReference type="ChEBI" id="CHEBI:33019"/>
        <dbReference type="ChEBI" id="CHEBI:57427"/>
        <dbReference type="ChEBI" id="CHEBI:78442"/>
        <dbReference type="ChEBI" id="CHEBI:78494"/>
        <dbReference type="ChEBI" id="CHEBI:456215"/>
        <dbReference type="EC" id="6.1.1.4"/>
    </reaction>
</comment>
<keyword evidence="3" id="KW-0963">Cytoplasm</keyword>
<keyword evidence="7" id="KW-0648">Protein biosynthesis</keyword>
<dbReference type="SUPFAM" id="SSF50677">
    <property type="entry name" value="ValRS/IleRS/LeuRS editing domain"/>
    <property type="match status" value="1"/>
</dbReference>
<dbReference type="InterPro" id="IPR009008">
    <property type="entry name" value="Val/Leu/Ile-tRNA-synth_edit"/>
</dbReference>
<dbReference type="SUPFAM" id="SSF47323">
    <property type="entry name" value="Anticodon-binding domain of a subclass of class I aminoacyl-tRNA synthetases"/>
    <property type="match status" value="1"/>
</dbReference>
<dbReference type="Pfam" id="PF13603">
    <property type="entry name" value="tRNA-synt_1_2"/>
    <property type="match status" value="1"/>
</dbReference>
<evidence type="ECO:0000256" key="8">
    <source>
        <dbReference type="ARBA" id="ARBA00023146"/>
    </source>
</evidence>
<evidence type="ECO:0000313" key="14">
    <source>
        <dbReference type="EMBL" id="CAB4749473.1"/>
    </source>
</evidence>
<protein>
    <recommendedName>
        <fullName evidence="2">leucine--tRNA ligase</fullName>
        <ecNumber evidence="2">6.1.1.4</ecNumber>
    </recommendedName>
</protein>
<evidence type="ECO:0000256" key="2">
    <source>
        <dbReference type="ARBA" id="ARBA00013164"/>
    </source>
</evidence>
<dbReference type="InterPro" id="IPR009080">
    <property type="entry name" value="tRNAsynth_Ia_anticodon-bd"/>
</dbReference>
<dbReference type="Gene3D" id="3.40.50.620">
    <property type="entry name" value="HUPs"/>
    <property type="match status" value="2"/>
</dbReference>
<evidence type="ECO:0000256" key="6">
    <source>
        <dbReference type="ARBA" id="ARBA00022840"/>
    </source>
</evidence>
<name>A0A6J6TSN2_9ZZZZ</name>
<sequence>MIAHSVAGCRAPPHYDHVMSDFRSGSDVELFEPYDPQAIEPKWQQYWRDQGTYEVDNDDPRPRYYVLCMYPYPSGAAHMGHVRNYTFGDLLTRYRTMSGDAVLSPMGFDSFGLPAENAAIKTGRHPRAFTDERIEQLRSSITRIGGVYDWRREVKSHDPSYMRWTQWIFLQFFENGLAYRKAAPVNWDPIDQTVLANEQVLADGTAERSGAVVEKRDLEQWYFRITDYAQQLLDDLDQVDWPERVVTQQRNWIGRSEGAEFRMGVVTAEGQPVLSAEGSTPLEFSVFTTRPDTAFGMTFCVLAPEHPLVSQIVSEPLRDKVEAFVTLARSTSEIDRLSTDRPLADRGCFTGAFATNPFTGDAVPIYLADYVLATYGTGAVMAVPGEDQRDWDFAGIFDLPIVHTVQRPEGWQGEAFSGDGPHINSPSSELLPPAGDLDLNGLNTVDAKNAAMDWLEASGCGERKVNFRLRDWLLSRQRFWGCPIPIVYCDACGIVPVPLDQLPVLAPDDVEFTPTGQSPLLSHEGFLHTTCPQCGAPARRETDTMDTFVDSSWYYLRFTDPWSEDVPFRQDQLAQWMPVDQYIGGAEHAVLHLMYARFFTKALSDLQVLPADLREPFQRLFTQGMIRLDGAKMSKSKGNLVAPEEIIDTLGADALRLSHLAVKPPEEDVDWEDVGLEGCHRFLMRLWRLAVPGSDLTADLRTGEAQSVDAAIERATHVLIDGISADFDRWSYNVAVAKFMAFLNELYRYVQAPEQAHGPTLQASVDTLLKLLAPACPHMTAELWAARHVEQGDQVLPDAEPAHVHTTAWPVANPELLLQESVTLVVQINGKVRDRIEVAPDADEAACLAAALESDKVRQQLQGAEPHRVIARPPKLVNLLV</sequence>
<evidence type="ECO:0000256" key="3">
    <source>
        <dbReference type="ARBA" id="ARBA00022490"/>
    </source>
</evidence>
<dbReference type="EC" id="6.1.1.4" evidence="2"/>